<name>A0AA40SR02_9MICO</name>
<dbReference type="Proteomes" id="UP000549113">
    <property type="component" value="Unassembled WGS sequence"/>
</dbReference>
<dbReference type="EMBL" id="JACIFH010000001">
    <property type="protein sequence ID" value="MBB4140827.1"/>
    <property type="molecule type" value="Genomic_DNA"/>
</dbReference>
<feature type="binding site" evidence="8">
    <location>
        <position position="347"/>
    </location>
    <ligand>
        <name>substrate</name>
    </ligand>
</feature>
<evidence type="ECO:0000256" key="7">
    <source>
        <dbReference type="PIRSR" id="PIRSR001084-1"/>
    </source>
</evidence>
<keyword evidence="12" id="KW-1185">Reference proteome</keyword>
<dbReference type="SUPFAM" id="SSF52317">
    <property type="entry name" value="Class I glutamine amidotransferase-like"/>
    <property type="match status" value="1"/>
</dbReference>
<dbReference type="InterPro" id="IPR013529">
    <property type="entry name" value="Glyco_hydro_42_N"/>
</dbReference>
<evidence type="ECO:0000313" key="11">
    <source>
        <dbReference type="EMBL" id="MBB4140827.1"/>
    </source>
</evidence>
<evidence type="ECO:0000256" key="2">
    <source>
        <dbReference type="ARBA" id="ARBA00005940"/>
    </source>
</evidence>
<dbReference type="EC" id="3.2.1.23" evidence="3 6"/>
<dbReference type="PANTHER" id="PTHR36447:SF1">
    <property type="entry name" value="BETA-GALACTOSIDASE GANA"/>
    <property type="match status" value="1"/>
</dbReference>
<evidence type="ECO:0000256" key="8">
    <source>
        <dbReference type="PIRSR" id="PIRSR001084-2"/>
    </source>
</evidence>
<dbReference type="Gene3D" id="3.20.20.80">
    <property type="entry name" value="Glycosidases"/>
    <property type="match status" value="1"/>
</dbReference>
<evidence type="ECO:0000256" key="5">
    <source>
        <dbReference type="ARBA" id="ARBA00023295"/>
    </source>
</evidence>
<evidence type="ECO:0000256" key="1">
    <source>
        <dbReference type="ARBA" id="ARBA00001412"/>
    </source>
</evidence>
<dbReference type="CDD" id="cd03143">
    <property type="entry name" value="A4_beta-galactosidase_middle_domain"/>
    <property type="match status" value="1"/>
</dbReference>
<comment type="similarity">
    <text evidence="2 6">Belongs to the glycosyl hydrolase 42 family.</text>
</comment>
<evidence type="ECO:0000259" key="9">
    <source>
        <dbReference type="Pfam" id="PF02449"/>
    </source>
</evidence>
<dbReference type="AlphaFoldDB" id="A0AA40SR02"/>
<sequence length="699" mass="76864">MTHQTGTPVQHATATGQIDSAADATLLVDEDTHRWIPGSRTIRFGGDYNPEQWPRETWDEDIRLMREAGVNLVSIGIFSWALLEPREGVYDFSFLDDIIDLLWKAGIDVDLATPTASPPAWFYRKYPHARAVTREGIPLAFGSRGIVSPSSPEYRKASRAIASRLAARYASHPAVVLWHVHNEYGTPVSESYDDASVIAFREWLRQRYTDLEGLNDAWGTAFWGQRYGEWDEIDAPRATAVVTNPAQRLDFARFSSEALLECYRNERDAIREHSTQPITTNFMAITCPSVDLWAWADEVDIIANDHYLIGEQADNHIHLSRSADLCRSLAHGKPWILMEHSTSAVNWQPRNIAKRPGEMRRNTLAHVARGADATLFFQIRAGRKGAEKFHSALIPQAGEDSRKWREAVRLGGDVAALSPLLGSRAHARVAIAWDWASFWAQDLDFRPSADLDHRERIEAFYAALWRRGITVDFVHPAADLGTYDVLFAPASYLLDDDAAENIRSFVAAGGHFAASFFSGIVSTSDDVPYGAYPGQLRDVLGLVVEEFLPLREGERVALQDGAHGRVWSDDITLRGAVTVTSYNEGPAAGGPAITRNSFGDGTAWYVSTALDGDDLDGFVVGVLGAAGLPYSPVSDIETVTRFGEDRTFVVQINHGDVPGGAGVEGVDLLTGERVGSSELLAVGEVRVVEVSSSSSDARS</sequence>
<feature type="binding site" evidence="8">
    <location>
        <position position="182"/>
    </location>
    <ligand>
        <name>substrate</name>
    </ligand>
</feature>
<dbReference type="InterPro" id="IPR029062">
    <property type="entry name" value="Class_I_gatase-like"/>
</dbReference>
<evidence type="ECO:0000313" key="12">
    <source>
        <dbReference type="Proteomes" id="UP000549113"/>
    </source>
</evidence>
<keyword evidence="4 6" id="KW-0378">Hydrolase</keyword>
<dbReference type="RefSeq" id="WP_183500310.1">
    <property type="nucleotide sequence ID" value="NZ_BAABCO010000004.1"/>
</dbReference>
<dbReference type="SUPFAM" id="SSF51445">
    <property type="entry name" value="(Trans)glycosidases"/>
    <property type="match status" value="1"/>
</dbReference>
<dbReference type="GO" id="GO:0009341">
    <property type="term" value="C:beta-galactosidase complex"/>
    <property type="evidence" value="ECO:0007669"/>
    <property type="project" value="InterPro"/>
</dbReference>
<evidence type="ECO:0000259" key="10">
    <source>
        <dbReference type="Pfam" id="PF08532"/>
    </source>
</evidence>
<dbReference type="Gene3D" id="3.40.50.880">
    <property type="match status" value="1"/>
</dbReference>
<keyword evidence="5 6" id="KW-0326">Glycosidase</keyword>
<proteinExistence type="inferred from homology"/>
<feature type="domain" description="Beta-galactosidase trimerisation" evidence="10">
    <location>
        <begin position="427"/>
        <end position="628"/>
    </location>
</feature>
<evidence type="ECO:0000256" key="4">
    <source>
        <dbReference type="ARBA" id="ARBA00022801"/>
    </source>
</evidence>
<dbReference type="PANTHER" id="PTHR36447">
    <property type="entry name" value="BETA-GALACTOSIDASE GANA"/>
    <property type="match status" value="1"/>
</dbReference>
<evidence type="ECO:0000256" key="3">
    <source>
        <dbReference type="ARBA" id="ARBA00012756"/>
    </source>
</evidence>
<dbReference type="PIRSF" id="PIRSF001084">
    <property type="entry name" value="B-galactosidase"/>
    <property type="match status" value="1"/>
</dbReference>
<dbReference type="InterPro" id="IPR003476">
    <property type="entry name" value="Glyco_hydro_42"/>
</dbReference>
<feature type="binding site" evidence="8">
    <location>
        <position position="144"/>
    </location>
    <ligand>
        <name>substrate</name>
    </ligand>
</feature>
<dbReference type="GO" id="GO:0004565">
    <property type="term" value="F:beta-galactosidase activity"/>
    <property type="evidence" value="ECO:0007669"/>
    <property type="project" value="UniProtKB-EC"/>
</dbReference>
<feature type="domain" description="Glycoside hydrolase family 42 N-terminal" evidence="9">
    <location>
        <begin position="47"/>
        <end position="415"/>
    </location>
</feature>
<dbReference type="InterPro" id="IPR017853">
    <property type="entry name" value="GH"/>
</dbReference>
<feature type="active site" description="Nucleophile" evidence="7">
    <location>
        <position position="339"/>
    </location>
</feature>
<evidence type="ECO:0000256" key="6">
    <source>
        <dbReference type="PIRNR" id="PIRNR001084"/>
    </source>
</evidence>
<feature type="active site" description="Proton donor" evidence="7">
    <location>
        <position position="183"/>
    </location>
</feature>
<accession>A0AA40SR02</accession>
<reference evidence="11 12" key="1">
    <citation type="submission" date="2020-08" db="EMBL/GenBank/DDBJ databases">
        <title>Sequencing the genomes of 1000 actinobacteria strains.</title>
        <authorList>
            <person name="Klenk H.-P."/>
        </authorList>
    </citation>
    <scope>NUCLEOTIDE SEQUENCE [LARGE SCALE GENOMIC DNA]</scope>
    <source>
        <strain evidence="11 12">DSM 19600</strain>
    </source>
</reference>
<gene>
    <name evidence="11" type="ORF">BKA10_002621</name>
</gene>
<dbReference type="Pfam" id="PF02449">
    <property type="entry name" value="Glyco_hydro_42"/>
    <property type="match status" value="1"/>
</dbReference>
<protein>
    <recommendedName>
        <fullName evidence="3 6">Beta-galactosidase</fullName>
        <shortName evidence="6">Beta-gal</shortName>
        <ecNumber evidence="3 6">3.2.1.23</ecNumber>
    </recommendedName>
</protein>
<dbReference type="Pfam" id="PF08532">
    <property type="entry name" value="Glyco_hydro_42M"/>
    <property type="match status" value="1"/>
</dbReference>
<dbReference type="InterPro" id="IPR013738">
    <property type="entry name" value="Beta_galactosidase_Trimer"/>
</dbReference>
<comment type="caution">
    <text evidence="11">The sequence shown here is derived from an EMBL/GenBank/DDBJ whole genome shotgun (WGS) entry which is preliminary data.</text>
</comment>
<organism evidence="11 12">
    <name type="scientific">Microbacterium invictum</name>
    <dbReference type="NCBI Taxonomy" id="515415"/>
    <lineage>
        <taxon>Bacteria</taxon>
        <taxon>Bacillati</taxon>
        <taxon>Actinomycetota</taxon>
        <taxon>Actinomycetes</taxon>
        <taxon>Micrococcales</taxon>
        <taxon>Microbacteriaceae</taxon>
        <taxon>Microbacterium</taxon>
    </lineage>
</organism>
<comment type="catalytic activity">
    <reaction evidence="1 6">
        <text>Hydrolysis of terminal non-reducing beta-D-galactose residues in beta-D-galactosides.</text>
        <dbReference type="EC" id="3.2.1.23"/>
    </reaction>
</comment>
<dbReference type="GO" id="GO:0005975">
    <property type="term" value="P:carbohydrate metabolic process"/>
    <property type="evidence" value="ECO:0007669"/>
    <property type="project" value="InterPro"/>
</dbReference>